<evidence type="ECO:0008006" key="3">
    <source>
        <dbReference type="Google" id="ProtNLM"/>
    </source>
</evidence>
<dbReference type="InterPro" id="IPR017853">
    <property type="entry name" value="GH"/>
</dbReference>
<dbReference type="GO" id="GO:0004553">
    <property type="term" value="F:hydrolase activity, hydrolyzing O-glycosyl compounds"/>
    <property type="evidence" value="ECO:0007669"/>
    <property type="project" value="TreeGrafter"/>
</dbReference>
<dbReference type="Gene3D" id="3.20.20.80">
    <property type="entry name" value="Glycosidases"/>
    <property type="match status" value="1"/>
</dbReference>
<gene>
    <name evidence="1" type="ORF">MTBBW1_2210003</name>
</gene>
<keyword evidence="2" id="KW-1185">Reference proteome</keyword>
<dbReference type="PANTHER" id="PTHR12631:SF10">
    <property type="entry name" value="BETA-XYLOSIDASE-LIKE PROTEIN-RELATED"/>
    <property type="match status" value="1"/>
</dbReference>
<accession>A0A1W1HD48</accession>
<evidence type="ECO:0000313" key="1">
    <source>
        <dbReference type="EMBL" id="SLM30399.1"/>
    </source>
</evidence>
<dbReference type="STRING" id="1246637.MTBBW1_2210003"/>
<dbReference type="EMBL" id="FWEV01000137">
    <property type="protein sequence ID" value="SLM30399.1"/>
    <property type="molecule type" value="Genomic_DNA"/>
</dbReference>
<proteinExistence type="predicted"/>
<sequence>MLVSIIILTAFFFNTLLKKTEFSPSKAFSADNEDSPFGFLPAAVLPPFKYGINNPYDFALDLGVKWDRSIIFVWTLIQKDLQKEEYIWRHEHQLRDVPKGINLLCNIIIADQSMDPKYSRYALSNKSYLPGDEVAYKKYVKAVVERYDGDSINDFIGLKVPVKYWQVDNEPRGDLKDYASFLKMTYEAIREADEDARVLIGGVQGMPPVSRYIEHFDKHYLPILDELSKFEKSYFDIFDFHWYGNATGDYLGIKEVYLHIEKKLKERNLMPLYGFWITEMGTYSGDPDPVPQLDFIDFPFQTERQQAIDLVKRFVFSLSLGIKKIFMAFGITEGFKYDEGYFDFTGLIYDGQYDYDKGRGVKKISYYTYKKMVEVLENADWDNIKTIRENDGIHIYRFVKNNRPIWVAWNDNSESKKISLTLDSGIKKVEITEFVPNYKTGYDIRDYDTSFVDVKGEISEGSPFMLNFELGEVPLFVKEKQ</sequence>
<dbReference type="AlphaFoldDB" id="A0A1W1HD48"/>
<dbReference type="PANTHER" id="PTHR12631">
    <property type="entry name" value="ALPHA-L-IDURONIDASE"/>
    <property type="match status" value="1"/>
</dbReference>
<evidence type="ECO:0000313" key="2">
    <source>
        <dbReference type="Proteomes" id="UP000191931"/>
    </source>
</evidence>
<dbReference type="Proteomes" id="UP000191931">
    <property type="component" value="Unassembled WGS sequence"/>
</dbReference>
<dbReference type="InterPro" id="IPR051923">
    <property type="entry name" value="Glycosyl_Hydrolase_39"/>
</dbReference>
<protein>
    <recommendedName>
        <fullName evidence="3">Asl1-like glycosyl hydrolase catalytic domain-containing protein</fullName>
    </recommendedName>
</protein>
<dbReference type="SUPFAM" id="SSF51445">
    <property type="entry name" value="(Trans)glycosidases"/>
    <property type="match status" value="1"/>
</dbReference>
<reference evidence="1 2" key="1">
    <citation type="submission" date="2017-03" db="EMBL/GenBank/DDBJ databases">
        <authorList>
            <person name="Afonso C.L."/>
            <person name="Miller P.J."/>
            <person name="Scott M.A."/>
            <person name="Spackman E."/>
            <person name="Goraichik I."/>
            <person name="Dimitrov K.M."/>
            <person name="Suarez D.L."/>
            <person name="Swayne D.E."/>
        </authorList>
    </citation>
    <scope>NUCLEOTIDE SEQUENCE [LARGE SCALE GENOMIC DNA]</scope>
    <source>
        <strain evidence="1">PRJEB14757</strain>
    </source>
</reference>
<organism evidence="1 2">
    <name type="scientific">Desulfamplus magnetovallimortis</name>
    <dbReference type="NCBI Taxonomy" id="1246637"/>
    <lineage>
        <taxon>Bacteria</taxon>
        <taxon>Pseudomonadati</taxon>
        <taxon>Thermodesulfobacteriota</taxon>
        <taxon>Desulfobacteria</taxon>
        <taxon>Desulfobacterales</taxon>
        <taxon>Desulfobacteraceae</taxon>
        <taxon>Desulfamplus</taxon>
    </lineage>
</organism>
<name>A0A1W1HD48_9BACT</name>